<dbReference type="Gene3D" id="3.30.2010.10">
    <property type="entry name" value="Metalloproteases ('zincins'), catalytic domain"/>
    <property type="match status" value="1"/>
</dbReference>
<dbReference type="GO" id="GO:0046872">
    <property type="term" value="F:metal ion binding"/>
    <property type="evidence" value="ECO:0007669"/>
    <property type="project" value="UniProtKB-KW"/>
</dbReference>
<keyword evidence="9" id="KW-0812">Transmembrane</keyword>
<evidence type="ECO:0008006" key="14">
    <source>
        <dbReference type="Google" id="ProtNLM"/>
    </source>
</evidence>
<dbReference type="InterPro" id="IPR001915">
    <property type="entry name" value="Peptidase_M48"/>
</dbReference>
<dbReference type="KEGG" id="vab:WPS_26390"/>
<feature type="binding site" evidence="7">
    <location>
        <position position="337"/>
    </location>
    <ligand>
        <name>Zn(2+)</name>
        <dbReference type="ChEBI" id="CHEBI:29105"/>
        <note>catalytic</note>
    </ligand>
</feature>
<evidence type="ECO:0000256" key="2">
    <source>
        <dbReference type="ARBA" id="ARBA00022723"/>
    </source>
</evidence>
<keyword evidence="9" id="KW-0472">Membrane</keyword>
<dbReference type="GO" id="GO:0004222">
    <property type="term" value="F:metalloendopeptidase activity"/>
    <property type="evidence" value="ECO:0007669"/>
    <property type="project" value="InterPro"/>
</dbReference>
<evidence type="ECO:0000259" key="11">
    <source>
        <dbReference type="Pfam" id="PF16491"/>
    </source>
</evidence>
<keyword evidence="2 7" id="KW-0479">Metal-binding</keyword>
<organism evidence="12 13">
    <name type="scientific">Vulcanimicrobium alpinum</name>
    <dbReference type="NCBI Taxonomy" id="3016050"/>
    <lineage>
        <taxon>Bacteria</taxon>
        <taxon>Bacillati</taxon>
        <taxon>Vulcanimicrobiota</taxon>
        <taxon>Vulcanimicrobiia</taxon>
        <taxon>Vulcanimicrobiales</taxon>
        <taxon>Vulcanimicrobiaceae</taxon>
        <taxon>Vulcanimicrobium</taxon>
    </lineage>
</organism>
<feature type="transmembrane region" description="Helical" evidence="9">
    <location>
        <begin position="164"/>
        <end position="187"/>
    </location>
</feature>
<dbReference type="Proteomes" id="UP001317532">
    <property type="component" value="Chromosome"/>
</dbReference>
<name>A0AAN2CAW3_UNVUL</name>
<feature type="domain" description="CAAX prenyl protease 1 N-terminal" evidence="11">
    <location>
        <begin position="89"/>
        <end position="193"/>
    </location>
</feature>
<evidence type="ECO:0000313" key="13">
    <source>
        <dbReference type="Proteomes" id="UP001317532"/>
    </source>
</evidence>
<evidence type="ECO:0000256" key="5">
    <source>
        <dbReference type="ARBA" id="ARBA00023049"/>
    </source>
</evidence>
<feature type="binding site" evidence="7">
    <location>
        <position position="265"/>
    </location>
    <ligand>
        <name>Zn(2+)</name>
        <dbReference type="ChEBI" id="CHEBI:29105"/>
        <note>catalytic</note>
    </ligand>
</feature>
<keyword evidence="1 8" id="KW-0645">Protease</keyword>
<feature type="transmembrane region" description="Helical" evidence="9">
    <location>
        <begin position="276"/>
        <end position="294"/>
    </location>
</feature>
<dbReference type="EMBL" id="AP025523">
    <property type="protein sequence ID" value="BDE07363.1"/>
    <property type="molecule type" value="Genomic_DNA"/>
</dbReference>
<dbReference type="GO" id="GO:0071586">
    <property type="term" value="P:CAAX-box protein processing"/>
    <property type="evidence" value="ECO:0007669"/>
    <property type="project" value="InterPro"/>
</dbReference>
<dbReference type="InterPro" id="IPR032456">
    <property type="entry name" value="Peptidase_M48_N"/>
</dbReference>
<evidence type="ECO:0000256" key="3">
    <source>
        <dbReference type="ARBA" id="ARBA00022801"/>
    </source>
</evidence>
<evidence type="ECO:0000313" key="12">
    <source>
        <dbReference type="EMBL" id="BDE07363.1"/>
    </source>
</evidence>
<evidence type="ECO:0000256" key="9">
    <source>
        <dbReference type="SAM" id="Phobius"/>
    </source>
</evidence>
<keyword evidence="13" id="KW-1185">Reference proteome</keyword>
<comment type="cofactor">
    <cofactor evidence="7 8">
        <name>Zn(2+)</name>
        <dbReference type="ChEBI" id="CHEBI:29105"/>
    </cofactor>
    <text evidence="7 8">Binds 1 zinc ion per subunit.</text>
</comment>
<dbReference type="PANTHER" id="PTHR10120">
    <property type="entry name" value="CAAX PRENYL PROTEASE 1"/>
    <property type="match status" value="1"/>
</dbReference>
<evidence type="ECO:0000256" key="1">
    <source>
        <dbReference type="ARBA" id="ARBA00022670"/>
    </source>
</evidence>
<sequence>MTAKTVRLGLLGAAAGLGFGYTAVRAVQALRDQRTPYPLLPERDPQRYGRVRRALSLAAIGREAAGLAVTAFAIGDPLDRALQPLPRPLRAPAFALTVAAIDAVHGLAVEYVDGFVIERIYGNSDQTARAWFADRIKATALGAGVTAVLVALFDALVVRAPRSWPWLTIAATPPLLAVATVIVPTFVMPLFNRYEPVTGELETAIRALADRYGVGNASILRFDMSRQTKKANAFVTGVLGTERIALGDTLIDAFADDETLFVVAHELGHYVRRDPWLGIALSTGAVAVTILGANALLRRTTGRGLDGPAQGARLAFYAALLQFAFGPLANATSRGMEARADRFALAATGDYDAGIRAFRRLAEQNLAELEPPRWAELLFASHPSLASRIRALSR</sequence>
<proteinExistence type="inferred from homology"/>
<evidence type="ECO:0000259" key="10">
    <source>
        <dbReference type="Pfam" id="PF01435"/>
    </source>
</evidence>
<dbReference type="RefSeq" id="WP_317994961.1">
    <property type="nucleotide sequence ID" value="NZ_AP025523.1"/>
</dbReference>
<dbReference type="CDD" id="cd07343">
    <property type="entry name" value="M48A_Zmpste24p_like"/>
    <property type="match status" value="1"/>
</dbReference>
<evidence type="ECO:0000256" key="8">
    <source>
        <dbReference type="RuleBase" id="RU003983"/>
    </source>
</evidence>
<feature type="binding site" evidence="7">
    <location>
        <position position="269"/>
    </location>
    <ligand>
        <name>Zn(2+)</name>
        <dbReference type="ChEBI" id="CHEBI:29105"/>
        <note>catalytic</note>
    </ligand>
</feature>
<feature type="domain" description="Peptidase M48" evidence="10">
    <location>
        <begin position="199"/>
        <end position="393"/>
    </location>
</feature>
<dbReference type="Pfam" id="PF01435">
    <property type="entry name" value="Peptidase_M48"/>
    <property type="match status" value="1"/>
</dbReference>
<evidence type="ECO:0000256" key="6">
    <source>
        <dbReference type="PIRSR" id="PIRSR627057-1"/>
    </source>
</evidence>
<keyword evidence="5 8" id="KW-0482">Metalloprotease</keyword>
<keyword evidence="9" id="KW-1133">Transmembrane helix</keyword>
<feature type="active site" evidence="6">
    <location>
        <position position="266"/>
    </location>
</feature>
<keyword evidence="4 7" id="KW-0862">Zinc</keyword>
<protein>
    <recommendedName>
        <fullName evidence="14">Peptidase M48</fullName>
    </recommendedName>
</protein>
<gene>
    <name evidence="12" type="ORF">WPS_26390</name>
</gene>
<evidence type="ECO:0000256" key="4">
    <source>
        <dbReference type="ARBA" id="ARBA00022833"/>
    </source>
</evidence>
<keyword evidence="3 8" id="KW-0378">Hydrolase</keyword>
<dbReference type="InterPro" id="IPR027057">
    <property type="entry name" value="CAXX_Prtase_1"/>
</dbReference>
<accession>A0AAN2CAW3</accession>
<feature type="transmembrane region" description="Helical" evidence="9">
    <location>
        <begin position="138"/>
        <end position="158"/>
    </location>
</feature>
<dbReference type="AlphaFoldDB" id="A0AAN2CAW3"/>
<dbReference type="Pfam" id="PF16491">
    <property type="entry name" value="Peptidase_M48_N"/>
    <property type="match status" value="1"/>
</dbReference>
<feature type="active site" description="Proton donor" evidence="6">
    <location>
        <position position="341"/>
    </location>
</feature>
<comment type="similarity">
    <text evidence="8">Belongs to the peptidase M48 family.</text>
</comment>
<evidence type="ECO:0000256" key="7">
    <source>
        <dbReference type="PIRSR" id="PIRSR627057-2"/>
    </source>
</evidence>
<reference evidence="12 13" key="1">
    <citation type="journal article" date="2022" name="ISME Commun">
        <title>Vulcanimicrobium alpinus gen. nov. sp. nov., the first cultivated representative of the candidate phylum 'Eremiobacterota', is a metabolically versatile aerobic anoxygenic phototroph.</title>
        <authorList>
            <person name="Yabe S."/>
            <person name="Muto K."/>
            <person name="Abe K."/>
            <person name="Yokota A."/>
            <person name="Staudigel H."/>
            <person name="Tebo B.M."/>
        </authorList>
    </citation>
    <scope>NUCLEOTIDE SEQUENCE [LARGE SCALE GENOMIC DNA]</scope>
    <source>
        <strain evidence="12 13">WC8-2</strain>
    </source>
</reference>